<dbReference type="Proteomes" id="UP000799766">
    <property type="component" value="Unassembled WGS sequence"/>
</dbReference>
<keyword evidence="2" id="KW-1185">Reference proteome</keyword>
<dbReference type="AlphaFoldDB" id="A0A6A6P9H8"/>
<dbReference type="EMBL" id="MU001673">
    <property type="protein sequence ID" value="KAF2460538.1"/>
    <property type="molecule type" value="Genomic_DNA"/>
</dbReference>
<organism evidence="1 2">
    <name type="scientific">Lineolata rhizophorae</name>
    <dbReference type="NCBI Taxonomy" id="578093"/>
    <lineage>
        <taxon>Eukaryota</taxon>
        <taxon>Fungi</taxon>
        <taxon>Dikarya</taxon>
        <taxon>Ascomycota</taxon>
        <taxon>Pezizomycotina</taxon>
        <taxon>Dothideomycetes</taxon>
        <taxon>Dothideomycetes incertae sedis</taxon>
        <taxon>Lineolatales</taxon>
        <taxon>Lineolataceae</taxon>
        <taxon>Lineolata</taxon>
    </lineage>
</organism>
<proteinExistence type="predicted"/>
<name>A0A6A6P9H8_9PEZI</name>
<protein>
    <submittedName>
        <fullName evidence="1">Uncharacterized protein</fullName>
    </submittedName>
</protein>
<evidence type="ECO:0000313" key="1">
    <source>
        <dbReference type="EMBL" id="KAF2460538.1"/>
    </source>
</evidence>
<gene>
    <name evidence="1" type="ORF">BDY21DRAFT_335705</name>
</gene>
<accession>A0A6A6P9H8</accession>
<sequence>MQGLAASSRLGVYVLSLSFSIGTRMNMNEFRTSLIDATPEPQCLDCKLLLLHGRAFQTTARGEWDGRVKKAMPSQAGQTHCAMCTCRVHGG</sequence>
<evidence type="ECO:0000313" key="2">
    <source>
        <dbReference type="Proteomes" id="UP000799766"/>
    </source>
</evidence>
<reference evidence="1" key="1">
    <citation type="journal article" date="2020" name="Stud. Mycol.">
        <title>101 Dothideomycetes genomes: a test case for predicting lifestyles and emergence of pathogens.</title>
        <authorList>
            <person name="Haridas S."/>
            <person name="Albert R."/>
            <person name="Binder M."/>
            <person name="Bloem J."/>
            <person name="Labutti K."/>
            <person name="Salamov A."/>
            <person name="Andreopoulos B."/>
            <person name="Baker S."/>
            <person name="Barry K."/>
            <person name="Bills G."/>
            <person name="Bluhm B."/>
            <person name="Cannon C."/>
            <person name="Castanera R."/>
            <person name="Culley D."/>
            <person name="Daum C."/>
            <person name="Ezra D."/>
            <person name="Gonzalez J."/>
            <person name="Henrissat B."/>
            <person name="Kuo A."/>
            <person name="Liang C."/>
            <person name="Lipzen A."/>
            <person name="Lutzoni F."/>
            <person name="Magnuson J."/>
            <person name="Mondo S."/>
            <person name="Nolan M."/>
            <person name="Ohm R."/>
            <person name="Pangilinan J."/>
            <person name="Park H.-J."/>
            <person name="Ramirez L."/>
            <person name="Alfaro M."/>
            <person name="Sun H."/>
            <person name="Tritt A."/>
            <person name="Yoshinaga Y."/>
            <person name="Zwiers L.-H."/>
            <person name="Turgeon B."/>
            <person name="Goodwin S."/>
            <person name="Spatafora J."/>
            <person name="Crous P."/>
            <person name="Grigoriev I."/>
        </authorList>
    </citation>
    <scope>NUCLEOTIDE SEQUENCE</scope>
    <source>
        <strain evidence="1">ATCC 16933</strain>
    </source>
</reference>